<evidence type="ECO:0000256" key="5">
    <source>
        <dbReference type="ARBA" id="ARBA00023136"/>
    </source>
</evidence>
<keyword evidence="4 6" id="KW-1133">Transmembrane helix</keyword>
<comment type="catalytic activity">
    <reaction evidence="6">
        <text>Na(+)(in) + 2 H(+)(out) = Na(+)(out) + 2 H(+)(in)</text>
        <dbReference type="Rhea" id="RHEA:29251"/>
        <dbReference type="ChEBI" id="CHEBI:15378"/>
        <dbReference type="ChEBI" id="CHEBI:29101"/>
    </reaction>
</comment>
<dbReference type="InterPro" id="IPR023171">
    <property type="entry name" value="Na/H_antiporter_dom_sf"/>
</dbReference>
<dbReference type="Proteomes" id="UP000717634">
    <property type="component" value="Unassembled WGS sequence"/>
</dbReference>
<feature type="transmembrane region" description="Helical" evidence="6">
    <location>
        <begin position="105"/>
        <end position="126"/>
    </location>
</feature>
<accession>A0ABX1HQ01</accession>
<comment type="caution">
    <text evidence="7">The sequence shown here is derived from an EMBL/GenBank/DDBJ whole genome shotgun (WGS) entry which is preliminary data.</text>
</comment>
<evidence type="ECO:0000313" key="7">
    <source>
        <dbReference type="EMBL" id="NKI91307.1"/>
    </source>
</evidence>
<feature type="transmembrane region" description="Helical" evidence="6">
    <location>
        <begin position="133"/>
        <end position="154"/>
    </location>
</feature>
<name>A0ABX1HQ01_9BACT</name>
<evidence type="ECO:0000256" key="6">
    <source>
        <dbReference type="HAMAP-Rule" id="MF_01844"/>
    </source>
</evidence>
<feature type="transmembrane region" description="Helical" evidence="6">
    <location>
        <begin position="338"/>
        <end position="366"/>
    </location>
</feature>
<evidence type="ECO:0000256" key="4">
    <source>
        <dbReference type="ARBA" id="ARBA00022989"/>
    </source>
</evidence>
<evidence type="ECO:0000256" key="3">
    <source>
        <dbReference type="ARBA" id="ARBA00022692"/>
    </source>
</evidence>
<comment type="similarity">
    <text evidence="6">Belongs to the NhaA Na(+)/H(+) (TC 2.A.33) antiporter family.</text>
</comment>
<reference evidence="7 8" key="1">
    <citation type="submission" date="2020-03" db="EMBL/GenBank/DDBJ databases">
        <title>Genomic Encyclopedia of Type Strains, Phase IV (KMG-V): Genome sequencing to study the core and pangenomes of soil and plant-associated prokaryotes.</title>
        <authorList>
            <person name="Whitman W."/>
        </authorList>
    </citation>
    <scope>NUCLEOTIDE SEQUENCE [LARGE SCALE GENOMIC DNA]</scope>
    <source>
        <strain evidence="7 8">1B</strain>
    </source>
</reference>
<dbReference type="PANTHER" id="PTHR30341">
    <property type="entry name" value="SODIUM ION/PROTON ANTIPORTER NHAA-RELATED"/>
    <property type="match status" value="1"/>
</dbReference>
<feature type="transmembrane region" description="Helical" evidence="6">
    <location>
        <begin position="160"/>
        <end position="185"/>
    </location>
</feature>
<keyword evidence="3 6" id="KW-0812">Transmembrane</keyword>
<dbReference type="InterPro" id="IPR004670">
    <property type="entry name" value="NhaA"/>
</dbReference>
<feature type="transmembrane region" description="Helical" evidence="6">
    <location>
        <begin position="305"/>
        <end position="326"/>
    </location>
</feature>
<dbReference type="PANTHER" id="PTHR30341:SF0">
    <property type="entry name" value="NA(+)_H(+) ANTIPORTER NHAA"/>
    <property type="match status" value="1"/>
</dbReference>
<protein>
    <recommendedName>
        <fullName evidence="6">Na(+)/H(+) antiporter NhaA</fullName>
    </recommendedName>
    <alternativeName>
        <fullName evidence="6">Sodium/proton antiporter NhaA</fullName>
    </alternativeName>
</protein>
<dbReference type="NCBIfam" id="TIGR00773">
    <property type="entry name" value="NhaA"/>
    <property type="match status" value="1"/>
</dbReference>
<keyword evidence="6" id="KW-0050">Antiport</keyword>
<proteinExistence type="inferred from homology"/>
<comment type="function">
    <text evidence="6">Na(+)/H(+) antiporter that extrudes sodium in exchange for external protons.</text>
</comment>
<feature type="transmembrane region" description="Helical" evidence="6">
    <location>
        <begin position="192"/>
        <end position="210"/>
    </location>
</feature>
<feature type="transmembrane region" description="Helical" evidence="6">
    <location>
        <begin position="378"/>
        <end position="400"/>
    </location>
</feature>
<keyword evidence="8" id="KW-1185">Reference proteome</keyword>
<dbReference type="EMBL" id="JAAVTK010000015">
    <property type="protein sequence ID" value="NKI91307.1"/>
    <property type="molecule type" value="Genomic_DNA"/>
</dbReference>
<keyword evidence="6" id="KW-0813">Transport</keyword>
<feature type="transmembrane region" description="Helical" evidence="6">
    <location>
        <begin position="412"/>
        <end position="429"/>
    </location>
</feature>
<sequence length="437" mass="46867">MAIVRFMRPLVRPFAQFFHLKAASCLLLLASAVLALVLANISWGLGLHFPAVWHQHLRITVHQLVLDHSLLDWINDGLMTLFFLMVGLEIKREVLGGGLATLHQAALPLAGALGGMVVPALLFIFFNHGTPTANGWGIPMATDIAFALAVLQLLGPRVPLGLKVFLTALAVVDDMGAMVIIAGFYTKKLYLSYLYLAIGTWALLLAFNYLRVSSLWAYLPLGVLLTYFMLESGIHTTLAGVLLAVAIPFRDACPRPEMLERLHRQLGRLQDRTQHKSADPHGIGAELEALGRRSSSPAQRLESQLYVVVGFVVIPLFAFANSSLVIAPAAVRGLLSPLGLGIVVGLLVGKPLGVGAVCWLTVRLGWAKLPPGVSWPQIWAVGVLAGIGFTMSIFITLLALGPHSPDTDTAKLAVLVASVCASGLGYALLRRTLTAPA</sequence>
<dbReference type="Gene3D" id="1.20.1530.10">
    <property type="entry name" value="Na+/H+ antiporter like domain"/>
    <property type="match status" value="1"/>
</dbReference>
<gene>
    <name evidence="6" type="primary">nhaA</name>
    <name evidence="7" type="ORF">HBN54_003924</name>
</gene>
<dbReference type="HAMAP" id="MF_01844">
    <property type="entry name" value="NhaA"/>
    <property type="match status" value="1"/>
</dbReference>
<comment type="subcellular location">
    <subcellularLocation>
        <location evidence="1">Cell inner membrane</location>
        <topology evidence="1">Multi-pass membrane protein</topology>
    </subcellularLocation>
    <subcellularLocation>
        <location evidence="6">Cell membrane</location>
        <topology evidence="6">Multi-pass membrane protein</topology>
    </subcellularLocation>
</comment>
<keyword evidence="6" id="KW-0406">Ion transport</keyword>
<dbReference type="RefSeq" id="WP_168674877.1">
    <property type="nucleotide sequence ID" value="NZ_JAAVTK010000015.1"/>
</dbReference>
<keyword evidence="6" id="KW-0915">Sodium</keyword>
<organism evidence="7 8">
    <name type="scientific">Hymenobacter artigasi</name>
    <dbReference type="NCBI Taxonomy" id="2719616"/>
    <lineage>
        <taxon>Bacteria</taxon>
        <taxon>Pseudomonadati</taxon>
        <taxon>Bacteroidota</taxon>
        <taxon>Cytophagia</taxon>
        <taxon>Cytophagales</taxon>
        <taxon>Hymenobacteraceae</taxon>
        <taxon>Hymenobacter</taxon>
    </lineage>
</organism>
<dbReference type="Pfam" id="PF06965">
    <property type="entry name" value="Na_H_antiport_1"/>
    <property type="match status" value="1"/>
</dbReference>
<keyword evidence="2 6" id="KW-1003">Cell membrane</keyword>
<keyword evidence="5 6" id="KW-0472">Membrane</keyword>
<feature type="transmembrane region" description="Helical" evidence="6">
    <location>
        <begin position="216"/>
        <end position="249"/>
    </location>
</feature>
<evidence type="ECO:0000313" key="8">
    <source>
        <dbReference type="Proteomes" id="UP000717634"/>
    </source>
</evidence>
<evidence type="ECO:0000256" key="2">
    <source>
        <dbReference type="ARBA" id="ARBA00022475"/>
    </source>
</evidence>
<evidence type="ECO:0000256" key="1">
    <source>
        <dbReference type="ARBA" id="ARBA00004429"/>
    </source>
</evidence>
<keyword evidence="6" id="KW-0739">Sodium transport</keyword>